<comment type="function">
    <text evidence="1 11">Catalyzes the condensation of (S)-aspartate-beta-semialdehyde [(S)-ASA] and pyruvate to 4-hydroxy-tetrahydrodipicolinate (HTPA).</text>
</comment>
<evidence type="ECO:0000256" key="9">
    <source>
        <dbReference type="ARBA" id="ARBA00023270"/>
    </source>
</evidence>
<comment type="similarity">
    <text evidence="11">Belongs to the DapA family.</text>
</comment>
<comment type="pathway">
    <text evidence="2 11">Amino-acid biosynthesis; L-lysine biosynthesis via DAP pathway; (S)-tetrahydrodipicolinate from L-aspartate: step 3/4.</text>
</comment>
<evidence type="ECO:0000256" key="10">
    <source>
        <dbReference type="ARBA" id="ARBA00047836"/>
    </source>
</evidence>
<evidence type="ECO:0000256" key="12">
    <source>
        <dbReference type="PIRSR" id="PIRSR001365-1"/>
    </source>
</evidence>
<evidence type="ECO:0000256" key="14">
    <source>
        <dbReference type="SAM" id="MobiDB-lite"/>
    </source>
</evidence>
<dbReference type="Gene3D" id="3.20.20.70">
    <property type="entry name" value="Aldolase class I"/>
    <property type="match status" value="1"/>
</dbReference>
<dbReference type="CDD" id="cd00950">
    <property type="entry name" value="DHDPS"/>
    <property type="match status" value="1"/>
</dbReference>
<dbReference type="GO" id="GO:0008675">
    <property type="term" value="F:2-dehydro-3-deoxy-phosphogluconate aldolase activity"/>
    <property type="evidence" value="ECO:0007669"/>
    <property type="project" value="UniProtKB-ARBA"/>
</dbReference>
<keyword evidence="4 11" id="KW-0963">Cytoplasm</keyword>
<reference evidence="15 16" key="1">
    <citation type="submission" date="2018-10" db="EMBL/GenBank/DDBJ databases">
        <title>Natrarchaeobius chitinivorans gen. nov., sp. nov., and Natrarchaeobius haloalkaliphilus sp. nov., alkaliphilic, chitin-utilizing haloarchaea from hypersaline alkaline lakes.</title>
        <authorList>
            <person name="Sorokin D.Y."/>
            <person name="Elcheninov A.G."/>
            <person name="Kostrikina N.A."/>
            <person name="Bale N.J."/>
            <person name="Sinninghe Damste J.S."/>
            <person name="Khijniak T.V."/>
            <person name="Kublanov I.V."/>
            <person name="Toshchakov S.V."/>
        </authorList>
    </citation>
    <scope>NUCLEOTIDE SEQUENCE [LARGE SCALE GENOMIC DNA]</scope>
    <source>
        <strain evidence="15 16">AArcht4T</strain>
    </source>
</reference>
<dbReference type="GO" id="GO:0009089">
    <property type="term" value="P:lysine biosynthetic process via diaminopimelate"/>
    <property type="evidence" value="ECO:0007669"/>
    <property type="project" value="UniProtKB-UniRule"/>
</dbReference>
<evidence type="ECO:0000256" key="5">
    <source>
        <dbReference type="ARBA" id="ARBA00022605"/>
    </source>
</evidence>
<dbReference type="UniPathway" id="UPA00034">
    <property type="reaction ID" value="UER00017"/>
</dbReference>
<dbReference type="HAMAP" id="MF_00418">
    <property type="entry name" value="DapA"/>
    <property type="match status" value="1"/>
</dbReference>
<dbReference type="InterPro" id="IPR013785">
    <property type="entry name" value="Aldolase_TIM"/>
</dbReference>
<dbReference type="InterPro" id="IPR002220">
    <property type="entry name" value="DapA-like"/>
</dbReference>
<keyword evidence="6 11" id="KW-0220">Diaminopimelate biosynthesis</keyword>
<feature type="active site" description="Proton donor/acceptor" evidence="11 12">
    <location>
        <position position="137"/>
    </location>
</feature>
<feature type="site" description="Part of a proton relay during catalysis" evidence="11">
    <location>
        <position position="111"/>
    </location>
</feature>
<dbReference type="GO" id="GO:0019877">
    <property type="term" value="P:diaminopimelate biosynthetic process"/>
    <property type="evidence" value="ECO:0007669"/>
    <property type="project" value="UniProtKB-UniRule"/>
</dbReference>
<dbReference type="SUPFAM" id="SSF51569">
    <property type="entry name" value="Aldolase"/>
    <property type="match status" value="1"/>
</dbReference>
<comment type="caution">
    <text evidence="15">The sequence shown here is derived from an EMBL/GenBank/DDBJ whole genome shotgun (WGS) entry which is preliminary data.</text>
</comment>
<evidence type="ECO:0000256" key="3">
    <source>
        <dbReference type="ARBA" id="ARBA00012086"/>
    </source>
</evidence>
<comment type="caution">
    <text evidence="11">Was originally thought to be a dihydrodipicolinate synthase (DHDPS), catalyzing the condensation of (S)-aspartate-beta-semialdehyde [(S)-ASA] and pyruvate to dihydrodipicolinate (DHDP). However, it was shown in E.coli that the product of the enzymatic reaction is not dihydrodipicolinate but in fact (4S)-4-hydroxy-2,3,4,5-tetrahydro-(2S)-dipicolinic acid (HTPA), and that the consecutive dehydration reaction leading to DHDP is not spontaneous but catalyzed by DapB.</text>
</comment>
<evidence type="ECO:0000256" key="2">
    <source>
        <dbReference type="ARBA" id="ARBA00005120"/>
    </source>
</evidence>
<evidence type="ECO:0000256" key="8">
    <source>
        <dbReference type="ARBA" id="ARBA00023239"/>
    </source>
</evidence>
<evidence type="ECO:0000256" key="1">
    <source>
        <dbReference type="ARBA" id="ARBA00003294"/>
    </source>
</evidence>
<keyword evidence="7 11" id="KW-0457">Lysine biosynthesis</keyword>
<keyword evidence="5 11" id="KW-0028">Amino-acid biosynthesis</keyword>
<dbReference type="NCBIfam" id="TIGR00674">
    <property type="entry name" value="dapA"/>
    <property type="match status" value="1"/>
</dbReference>
<evidence type="ECO:0000256" key="11">
    <source>
        <dbReference type="HAMAP-Rule" id="MF_00418"/>
    </source>
</evidence>
<dbReference type="PIRSF" id="PIRSF001365">
    <property type="entry name" value="DHDPS"/>
    <property type="match status" value="1"/>
</dbReference>
<comment type="subcellular location">
    <subcellularLocation>
        <location evidence="11">Cytoplasm</location>
    </subcellularLocation>
</comment>
<keyword evidence="8 11" id="KW-0456">Lyase</keyword>
<feature type="site" description="Part of a proton relay during catalysis" evidence="11">
    <location>
        <position position="49"/>
    </location>
</feature>
<protein>
    <recommendedName>
        <fullName evidence="3 11">4-hydroxy-tetrahydrodipicolinate synthase</fullName>
        <shortName evidence="11">HTPA synthase</shortName>
        <ecNumber evidence="3 11">4.3.3.7</ecNumber>
    </recommendedName>
</protein>
<dbReference type="AlphaFoldDB" id="A0A3N6MER1"/>
<dbReference type="PANTHER" id="PTHR12128">
    <property type="entry name" value="DIHYDRODIPICOLINATE SYNTHASE"/>
    <property type="match status" value="1"/>
</dbReference>
<dbReference type="Pfam" id="PF00701">
    <property type="entry name" value="DHDPS"/>
    <property type="match status" value="1"/>
</dbReference>
<proteinExistence type="inferred from homology"/>
<gene>
    <name evidence="11" type="primary">dapA</name>
    <name evidence="15" type="ORF">EA473_16300</name>
</gene>
<organism evidence="15 16">
    <name type="scientific">Natrarchaeobius chitinivorans</name>
    <dbReference type="NCBI Taxonomy" id="1679083"/>
    <lineage>
        <taxon>Archaea</taxon>
        <taxon>Methanobacteriati</taxon>
        <taxon>Methanobacteriota</taxon>
        <taxon>Stenosarchaea group</taxon>
        <taxon>Halobacteria</taxon>
        <taxon>Halobacteriales</taxon>
        <taxon>Natrialbaceae</taxon>
        <taxon>Natrarchaeobius</taxon>
    </lineage>
</organism>
<feature type="binding site" evidence="11 13">
    <location>
        <position position="50"/>
    </location>
    <ligand>
        <name>pyruvate</name>
        <dbReference type="ChEBI" id="CHEBI:15361"/>
    </ligand>
</feature>
<feature type="region of interest" description="Disordered" evidence="14">
    <location>
        <begin position="297"/>
        <end position="322"/>
    </location>
</feature>
<dbReference type="PANTHER" id="PTHR12128:SF66">
    <property type="entry name" value="4-HYDROXY-2-OXOGLUTARATE ALDOLASE, MITOCHONDRIAL"/>
    <property type="match status" value="1"/>
</dbReference>
<dbReference type="RefSeq" id="WP_124196659.1">
    <property type="nucleotide sequence ID" value="NZ_REGA01000016.1"/>
</dbReference>
<sequence>MSSEIDFTGVFPAMCTPFDGDERIDYETLRADAKRLETAGVDGLVPVGSTGESATLTHDEHVRVVGAVIDAVDDVPVIAGTGSNNTREALELSERAADAGADGLLLISPYYNKPEQRGLVEHFRTVADAVDLPQIVYNVPSRTGQNVEPDTAVSLASHENIAGYKAASGDLGQIGEVIERTREEEFAVLSGDDALTLPTISMGGNGTISVAANVEPERTCAMVGAALDGDYERARALHHELGPLFRTLFVETNPIPVKEAMAIRGYGPGRLRPPLSRLSEEYRDELEAILADLEDERVAVADDTNETAASGTDGNADREVER</sequence>
<evidence type="ECO:0000256" key="7">
    <source>
        <dbReference type="ARBA" id="ARBA00023154"/>
    </source>
</evidence>
<dbReference type="EMBL" id="REGA01000016">
    <property type="protein sequence ID" value="RQG92346.1"/>
    <property type="molecule type" value="Genomic_DNA"/>
</dbReference>
<dbReference type="InterPro" id="IPR005263">
    <property type="entry name" value="DapA"/>
</dbReference>
<keyword evidence="9 11" id="KW-0704">Schiff base</keyword>
<name>A0A3N6MER1_NATCH</name>
<evidence type="ECO:0000256" key="4">
    <source>
        <dbReference type="ARBA" id="ARBA00022490"/>
    </source>
</evidence>
<evidence type="ECO:0000313" key="15">
    <source>
        <dbReference type="EMBL" id="RQG92346.1"/>
    </source>
</evidence>
<dbReference type="PRINTS" id="PR00146">
    <property type="entry name" value="DHPICSNTHASE"/>
</dbReference>
<dbReference type="EC" id="4.3.3.7" evidence="3 11"/>
<dbReference type="OrthoDB" id="33636at2157"/>
<evidence type="ECO:0000256" key="13">
    <source>
        <dbReference type="PIRSR" id="PIRSR001365-2"/>
    </source>
</evidence>
<dbReference type="GO" id="GO:0005737">
    <property type="term" value="C:cytoplasm"/>
    <property type="evidence" value="ECO:0007669"/>
    <property type="project" value="UniProtKB-SubCell"/>
</dbReference>
<dbReference type="SMART" id="SM01130">
    <property type="entry name" value="DHDPS"/>
    <property type="match status" value="1"/>
</dbReference>
<accession>A0A3N6MER1</accession>
<keyword evidence="16" id="KW-1185">Reference proteome</keyword>
<dbReference type="Proteomes" id="UP000282323">
    <property type="component" value="Unassembled WGS sequence"/>
</dbReference>
<dbReference type="PROSITE" id="PS00665">
    <property type="entry name" value="DHDPS_1"/>
    <property type="match status" value="1"/>
</dbReference>
<evidence type="ECO:0000313" key="16">
    <source>
        <dbReference type="Proteomes" id="UP000282323"/>
    </source>
</evidence>
<feature type="binding site" evidence="11 13">
    <location>
        <position position="208"/>
    </location>
    <ligand>
        <name>pyruvate</name>
        <dbReference type="ChEBI" id="CHEBI:15361"/>
    </ligand>
</feature>
<comment type="subunit">
    <text evidence="11">Homotetramer; dimer of dimers.</text>
</comment>
<comment type="catalytic activity">
    <reaction evidence="10 11">
        <text>L-aspartate 4-semialdehyde + pyruvate = (2S,4S)-4-hydroxy-2,3,4,5-tetrahydrodipicolinate + H2O + H(+)</text>
        <dbReference type="Rhea" id="RHEA:34171"/>
        <dbReference type="ChEBI" id="CHEBI:15361"/>
        <dbReference type="ChEBI" id="CHEBI:15377"/>
        <dbReference type="ChEBI" id="CHEBI:15378"/>
        <dbReference type="ChEBI" id="CHEBI:67139"/>
        <dbReference type="ChEBI" id="CHEBI:537519"/>
        <dbReference type="EC" id="4.3.3.7"/>
    </reaction>
</comment>
<feature type="active site" description="Schiff-base intermediate with substrate" evidence="11 12">
    <location>
        <position position="165"/>
    </location>
</feature>
<dbReference type="InterPro" id="IPR020624">
    <property type="entry name" value="Schiff_base-form_aldolases_CS"/>
</dbReference>
<evidence type="ECO:0000256" key="6">
    <source>
        <dbReference type="ARBA" id="ARBA00022915"/>
    </source>
</evidence>
<dbReference type="GO" id="GO:0008840">
    <property type="term" value="F:4-hydroxy-tetrahydrodipicolinate synthase activity"/>
    <property type="evidence" value="ECO:0007669"/>
    <property type="project" value="UniProtKB-UniRule"/>
</dbReference>